<protein>
    <recommendedName>
        <fullName evidence="5">Glucose-methanol-choline oxidoreductase N-terminal domain-containing protein</fullName>
    </recommendedName>
</protein>
<keyword evidence="2 4" id="KW-0285">Flavoprotein</keyword>
<organism evidence="6 7">
    <name type="scientific">Allacma fusca</name>
    <dbReference type="NCBI Taxonomy" id="39272"/>
    <lineage>
        <taxon>Eukaryota</taxon>
        <taxon>Metazoa</taxon>
        <taxon>Ecdysozoa</taxon>
        <taxon>Arthropoda</taxon>
        <taxon>Hexapoda</taxon>
        <taxon>Collembola</taxon>
        <taxon>Symphypleona</taxon>
        <taxon>Sminthuridae</taxon>
        <taxon>Allacma</taxon>
    </lineage>
</organism>
<dbReference type="Proteomes" id="UP000708208">
    <property type="component" value="Unassembled WGS sequence"/>
</dbReference>
<dbReference type="PROSITE" id="PS00623">
    <property type="entry name" value="GMC_OXRED_1"/>
    <property type="match status" value="1"/>
</dbReference>
<evidence type="ECO:0000313" key="6">
    <source>
        <dbReference type="EMBL" id="CAG7711607.1"/>
    </source>
</evidence>
<dbReference type="InterPro" id="IPR012132">
    <property type="entry name" value="GMC_OxRdtase"/>
</dbReference>
<dbReference type="PANTHER" id="PTHR11552">
    <property type="entry name" value="GLUCOSE-METHANOL-CHOLINE GMC OXIDOREDUCTASE"/>
    <property type="match status" value="1"/>
</dbReference>
<evidence type="ECO:0000259" key="5">
    <source>
        <dbReference type="PROSITE" id="PS00623"/>
    </source>
</evidence>
<reference evidence="6" key="1">
    <citation type="submission" date="2021-06" db="EMBL/GenBank/DDBJ databases">
        <authorList>
            <person name="Hodson N. C."/>
            <person name="Mongue J. A."/>
            <person name="Jaron S. K."/>
        </authorList>
    </citation>
    <scope>NUCLEOTIDE SEQUENCE</scope>
</reference>
<dbReference type="InterPro" id="IPR000172">
    <property type="entry name" value="GMC_OxRdtase_N"/>
</dbReference>
<evidence type="ECO:0000256" key="4">
    <source>
        <dbReference type="RuleBase" id="RU003968"/>
    </source>
</evidence>
<dbReference type="EMBL" id="CAJVCH010032358">
    <property type="protein sequence ID" value="CAG7711607.1"/>
    <property type="molecule type" value="Genomic_DNA"/>
</dbReference>
<comment type="caution">
    <text evidence="6">The sequence shown here is derived from an EMBL/GenBank/DDBJ whole genome shotgun (WGS) entry which is preliminary data.</text>
</comment>
<feature type="domain" description="Glucose-methanol-choline oxidoreductase N-terminal" evidence="5">
    <location>
        <begin position="135"/>
        <end position="158"/>
    </location>
</feature>
<evidence type="ECO:0000256" key="2">
    <source>
        <dbReference type="ARBA" id="ARBA00022630"/>
    </source>
</evidence>
<dbReference type="InterPro" id="IPR007867">
    <property type="entry name" value="GMC_OxRtase_C"/>
</dbReference>
<gene>
    <name evidence="6" type="ORF">AFUS01_LOCUS5102</name>
</gene>
<dbReference type="PIRSF" id="PIRSF000137">
    <property type="entry name" value="Alcohol_oxidase"/>
    <property type="match status" value="1"/>
</dbReference>
<evidence type="ECO:0000256" key="1">
    <source>
        <dbReference type="ARBA" id="ARBA00001974"/>
    </source>
</evidence>
<dbReference type="GO" id="GO:0016614">
    <property type="term" value="F:oxidoreductase activity, acting on CH-OH group of donors"/>
    <property type="evidence" value="ECO:0007669"/>
    <property type="project" value="InterPro"/>
</dbReference>
<comment type="cofactor">
    <cofactor evidence="1">
        <name>FAD</name>
        <dbReference type="ChEBI" id="CHEBI:57692"/>
    </cofactor>
</comment>
<evidence type="ECO:0000256" key="3">
    <source>
        <dbReference type="ARBA" id="ARBA00022827"/>
    </source>
</evidence>
<keyword evidence="7" id="KW-1185">Reference proteome</keyword>
<evidence type="ECO:0000313" key="7">
    <source>
        <dbReference type="Proteomes" id="UP000708208"/>
    </source>
</evidence>
<keyword evidence="3 4" id="KW-0274">FAD</keyword>
<dbReference type="PANTHER" id="PTHR11552:SF147">
    <property type="entry name" value="CHOLINE DEHYDROGENASE, MITOCHONDRIAL"/>
    <property type="match status" value="1"/>
</dbReference>
<dbReference type="GO" id="GO:0050660">
    <property type="term" value="F:flavin adenine dinucleotide binding"/>
    <property type="evidence" value="ECO:0007669"/>
    <property type="project" value="InterPro"/>
</dbReference>
<sequence length="576" mass="64535">MKLLYANPISLALHYLLLFFDGKTLDSLHSMFISGVKENDMADSKPAVENYPEEAYDFIIVGGGSAGSVVANRLSEENYSVLLLEAGGQPFPLTAVPTLAPLLLNNPNLDWRDVTVPQKHACQALTNNAAIINRGKVLGGSSTLNYMLAMRGNPNDYNNWAHETNDTSWTYENLLPFFKKMENYHGFFPLDDKYHGSQGPLYISPQPSFAPLLQYWLEAGKELGFPVKDPNGEQTESFFPFDTTTKHGFRFSTNQAYIYPAINRPNLEIKTYAHATKIEFEGDNRAVGIRYFRNNRYYYACAKNEVIDHIMVYVGPFVVENGRGFSVPRDLNMDALIEYVATGDGPFCTLGVLGGSIKSSSIAAPDWPDIYNLFFTMGITENTIGVFQDVYGVRQGVLQKYFAQDLGKDGIFILALLGLTKTRGEVKLRSDSPFDKLDIDPKYFSDPDDMKIMLEAVKFALQIGETEAFRKIGARLTTSIFPGCEKFGNASNDAYWECYIRQWTHTVYHYTCTNRMGTANDPNAVVDSELRVIGTRNLRVVDASIIPKLTNTNTNIPTILIGEKASEMIKRSWANK</sequence>
<name>A0A8J2NRB6_9HEXA</name>
<dbReference type="OrthoDB" id="269227at2759"/>
<dbReference type="AlphaFoldDB" id="A0A8J2NRB6"/>
<dbReference type="Pfam" id="PF00732">
    <property type="entry name" value="GMC_oxred_N"/>
    <property type="match status" value="1"/>
</dbReference>
<accession>A0A8J2NRB6</accession>
<comment type="similarity">
    <text evidence="4">Belongs to the GMC oxidoreductase family.</text>
</comment>
<proteinExistence type="inferred from homology"/>
<dbReference type="Pfam" id="PF05199">
    <property type="entry name" value="GMC_oxred_C"/>
    <property type="match status" value="1"/>
</dbReference>